<dbReference type="GO" id="GO:0008047">
    <property type="term" value="F:enzyme activator activity"/>
    <property type="evidence" value="ECO:0007669"/>
    <property type="project" value="InterPro"/>
</dbReference>
<dbReference type="EMBL" id="SOEC01000004">
    <property type="protein sequence ID" value="TDX31098.1"/>
    <property type="molecule type" value="Genomic_DNA"/>
</dbReference>
<dbReference type="InterPro" id="IPR023430">
    <property type="entry name" value="Pept_HybD-like_dom_sf"/>
</dbReference>
<evidence type="ECO:0000256" key="3">
    <source>
        <dbReference type="ARBA" id="ARBA00022750"/>
    </source>
</evidence>
<dbReference type="CDD" id="cd00518">
    <property type="entry name" value="H2MP"/>
    <property type="match status" value="1"/>
</dbReference>
<comment type="similarity">
    <text evidence="1">Belongs to the peptidase A31 family.</text>
</comment>
<keyword evidence="3" id="KW-0064">Aspartyl protease</keyword>
<dbReference type="Gene3D" id="3.40.50.1450">
    <property type="entry name" value="HybD-like"/>
    <property type="match status" value="1"/>
</dbReference>
<dbReference type="GO" id="GO:0004190">
    <property type="term" value="F:aspartic-type endopeptidase activity"/>
    <property type="evidence" value="ECO:0007669"/>
    <property type="project" value="UniProtKB-KW"/>
</dbReference>
<sequence>MKRTFVIGIGNRQRGDDAAGPDVVSRLAGRLPAHVEIIEHDGEMASLLVLFEQASALYLVDACVSGAPPGTVRRFDVAAGSLPQEMIGVSTHGLGLSEAIEMARTLGLLPARSVVYAIEGQSFAPGMSLTLDVAKAVIDTSQQLRLEILNLDMEKATDA</sequence>
<dbReference type="PANTHER" id="PTHR30302:SF1">
    <property type="entry name" value="HYDROGENASE 2 MATURATION PROTEASE"/>
    <property type="match status" value="1"/>
</dbReference>
<dbReference type="RefSeq" id="WP_134017178.1">
    <property type="nucleotide sequence ID" value="NZ_SOEC01000004.1"/>
</dbReference>
<keyword evidence="2 5" id="KW-0645">Protease</keyword>
<evidence type="ECO:0000256" key="4">
    <source>
        <dbReference type="ARBA" id="ARBA00022801"/>
    </source>
</evidence>
<gene>
    <name evidence="5" type="ORF">DFO67_104363</name>
</gene>
<evidence type="ECO:0000256" key="1">
    <source>
        <dbReference type="ARBA" id="ARBA00006814"/>
    </source>
</evidence>
<name>A0A4R8FW60_9GAMM</name>
<keyword evidence="4" id="KW-0378">Hydrolase</keyword>
<dbReference type="AlphaFoldDB" id="A0A4R8FW60"/>
<dbReference type="PANTHER" id="PTHR30302">
    <property type="entry name" value="HYDROGENASE 1 MATURATION PROTEASE"/>
    <property type="match status" value="1"/>
</dbReference>
<evidence type="ECO:0000313" key="5">
    <source>
        <dbReference type="EMBL" id="TDX31098.1"/>
    </source>
</evidence>
<dbReference type="GO" id="GO:0016485">
    <property type="term" value="P:protein processing"/>
    <property type="evidence" value="ECO:0007669"/>
    <property type="project" value="TreeGrafter"/>
</dbReference>
<organism evidence="5 6">
    <name type="scientific">Modicisalibacter xianhensis</name>
    <dbReference type="NCBI Taxonomy" id="442341"/>
    <lineage>
        <taxon>Bacteria</taxon>
        <taxon>Pseudomonadati</taxon>
        <taxon>Pseudomonadota</taxon>
        <taxon>Gammaproteobacteria</taxon>
        <taxon>Oceanospirillales</taxon>
        <taxon>Halomonadaceae</taxon>
        <taxon>Modicisalibacter</taxon>
    </lineage>
</organism>
<dbReference type="Pfam" id="PF01750">
    <property type="entry name" value="HycI"/>
    <property type="match status" value="1"/>
</dbReference>
<accession>A0A4R8FW60</accession>
<dbReference type="SUPFAM" id="SSF53163">
    <property type="entry name" value="HybD-like"/>
    <property type="match status" value="1"/>
</dbReference>
<dbReference type="InterPro" id="IPR000671">
    <property type="entry name" value="Peptidase_A31"/>
</dbReference>
<evidence type="ECO:0000256" key="2">
    <source>
        <dbReference type="ARBA" id="ARBA00022670"/>
    </source>
</evidence>
<comment type="caution">
    <text evidence="5">The sequence shown here is derived from an EMBL/GenBank/DDBJ whole genome shotgun (WGS) entry which is preliminary data.</text>
</comment>
<dbReference type="Proteomes" id="UP000294489">
    <property type="component" value="Unassembled WGS sequence"/>
</dbReference>
<dbReference type="NCBIfam" id="TIGR00072">
    <property type="entry name" value="hydrog_prot"/>
    <property type="match status" value="1"/>
</dbReference>
<reference evidence="5 6" key="1">
    <citation type="submission" date="2019-03" db="EMBL/GenBank/DDBJ databases">
        <title>Freshwater and sediment microbial communities from various areas in North America, analyzing microbe dynamics in response to fracking.</title>
        <authorList>
            <person name="Lamendella R."/>
        </authorList>
    </citation>
    <scope>NUCLEOTIDE SEQUENCE [LARGE SCALE GENOMIC DNA]</scope>
    <source>
        <strain evidence="5 6">6_TX</strain>
    </source>
</reference>
<proteinExistence type="inferred from homology"/>
<protein>
    <submittedName>
        <fullName evidence="5">Hydrogenase maturation protease</fullName>
    </submittedName>
</protein>
<evidence type="ECO:0000313" key="6">
    <source>
        <dbReference type="Proteomes" id="UP000294489"/>
    </source>
</evidence>
<dbReference type="OrthoDB" id="9808862at2"/>